<feature type="transmembrane region" description="Helical" evidence="1">
    <location>
        <begin position="7"/>
        <end position="27"/>
    </location>
</feature>
<evidence type="ECO:0000313" key="2">
    <source>
        <dbReference type="EMBL" id="PTH18888.1"/>
    </source>
</evidence>
<feature type="transmembrane region" description="Helical" evidence="1">
    <location>
        <begin position="33"/>
        <end position="53"/>
    </location>
</feature>
<reference evidence="2 3" key="1">
    <citation type="journal article" date="2016" name="Front. Microbiol.">
        <title>Comprehensive Phylogenetic Analysis of Bovine Non-aureus Staphylococci Species Based on Whole-Genome Sequencing.</title>
        <authorList>
            <person name="Naushad S."/>
            <person name="Barkema H.W."/>
            <person name="Luby C."/>
            <person name="Condas L.A."/>
            <person name="Nobrega D.B."/>
            <person name="Carson D.A."/>
            <person name="De Buck J."/>
        </authorList>
    </citation>
    <scope>NUCLEOTIDE SEQUENCE [LARGE SCALE GENOMIC DNA]</scope>
    <source>
        <strain evidence="2 3">SNUC 993</strain>
    </source>
</reference>
<gene>
    <name evidence="2" type="ORF">BU607_03505</name>
</gene>
<keyword evidence="1" id="KW-1133">Transmembrane helix</keyword>
<proteinExistence type="predicted"/>
<evidence type="ECO:0000313" key="3">
    <source>
        <dbReference type="Proteomes" id="UP000242694"/>
    </source>
</evidence>
<keyword evidence="3" id="KW-1185">Reference proteome</keyword>
<dbReference type="EMBL" id="PZDI01000010">
    <property type="protein sequence ID" value="PTH18888.1"/>
    <property type="molecule type" value="Genomic_DNA"/>
</dbReference>
<name>A0ABX5IH66_9STAP</name>
<dbReference type="Proteomes" id="UP000242694">
    <property type="component" value="Unassembled WGS sequence"/>
</dbReference>
<protein>
    <submittedName>
        <fullName evidence="2">Uncharacterized protein</fullName>
    </submittedName>
</protein>
<keyword evidence="1" id="KW-0472">Membrane</keyword>
<accession>A0ABX5IH66</accession>
<keyword evidence="1" id="KW-0812">Transmembrane</keyword>
<comment type="caution">
    <text evidence="2">The sequence shown here is derived from an EMBL/GenBank/DDBJ whole genome shotgun (WGS) entry which is preliminary data.</text>
</comment>
<sequence>MHKTYHIVQCILLVIVTIVFVTSIFGPDETTKVIVNFGAFVLILVLGAVAFVLGQLHERKK</sequence>
<organism evidence="2 3">
    <name type="scientific">Staphylococcus auricularis</name>
    <dbReference type="NCBI Taxonomy" id="29379"/>
    <lineage>
        <taxon>Bacteria</taxon>
        <taxon>Bacillati</taxon>
        <taxon>Bacillota</taxon>
        <taxon>Bacilli</taxon>
        <taxon>Bacillales</taxon>
        <taxon>Staphylococcaceae</taxon>
        <taxon>Staphylococcus</taxon>
    </lineage>
</organism>
<evidence type="ECO:0000256" key="1">
    <source>
        <dbReference type="SAM" id="Phobius"/>
    </source>
</evidence>